<accession>A0A0X3VP26</accession>
<evidence type="ECO:0000313" key="2">
    <source>
        <dbReference type="Proteomes" id="UP000053923"/>
    </source>
</evidence>
<dbReference type="EMBL" id="LLZG01000003">
    <property type="protein sequence ID" value="KUL46503.1"/>
    <property type="molecule type" value="Genomic_DNA"/>
</dbReference>
<dbReference type="AlphaFoldDB" id="A0A0X3VP26"/>
<gene>
    <name evidence="1" type="ORF">ADL12_02160</name>
</gene>
<organism evidence="1 2">
    <name type="scientific">Streptomyces regalis</name>
    <dbReference type="NCBI Taxonomy" id="68262"/>
    <lineage>
        <taxon>Bacteria</taxon>
        <taxon>Bacillati</taxon>
        <taxon>Actinomycetota</taxon>
        <taxon>Actinomycetes</taxon>
        <taxon>Kitasatosporales</taxon>
        <taxon>Streptomycetaceae</taxon>
        <taxon>Streptomyces</taxon>
    </lineage>
</organism>
<dbReference type="Proteomes" id="UP000053923">
    <property type="component" value="Unassembled WGS sequence"/>
</dbReference>
<dbReference type="RefSeq" id="WP_062697836.1">
    <property type="nucleotide sequence ID" value="NZ_LLZG01000003.1"/>
</dbReference>
<comment type="caution">
    <text evidence="1">The sequence shown here is derived from an EMBL/GenBank/DDBJ whole genome shotgun (WGS) entry which is preliminary data.</text>
</comment>
<keyword evidence="2" id="KW-1185">Reference proteome</keyword>
<reference evidence="2" key="1">
    <citation type="submission" date="2015-10" db="EMBL/GenBank/DDBJ databases">
        <authorList>
            <person name="Ju K.-S."/>
            <person name="Doroghazi J.R."/>
            <person name="Metcalf W.W."/>
        </authorList>
    </citation>
    <scope>NUCLEOTIDE SEQUENCE [LARGE SCALE GENOMIC DNA]</scope>
    <source>
        <strain evidence="2">NRRL 3151</strain>
    </source>
</reference>
<evidence type="ECO:0000313" key="1">
    <source>
        <dbReference type="EMBL" id="KUL46503.1"/>
    </source>
</evidence>
<proteinExistence type="predicted"/>
<sequence>MLGSLCSTEAGTNYARLIALTEDTASLLSHYRPGPEYVAPTRTAAALLTANSFLGLGPGAPRTLVALRRLPPARRTPWSVPWRRC</sequence>
<protein>
    <submittedName>
        <fullName evidence="1">Uncharacterized protein</fullName>
    </submittedName>
</protein>
<name>A0A0X3VP26_9ACTN</name>